<dbReference type="Pfam" id="PF20266">
    <property type="entry name" value="Mab-21_C"/>
    <property type="match status" value="1"/>
</dbReference>
<evidence type="ECO:0000313" key="5">
    <source>
        <dbReference type="EMBL" id="KAL3855478.1"/>
    </source>
</evidence>
<dbReference type="Gene3D" id="1.25.40.10">
    <property type="entry name" value="Tetratricopeptide repeat domain"/>
    <property type="match status" value="1"/>
</dbReference>
<dbReference type="Proteomes" id="UP001634394">
    <property type="component" value="Unassembled WGS sequence"/>
</dbReference>
<feature type="repeat" description="TPR" evidence="2">
    <location>
        <begin position="660"/>
        <end position="693"/>
    </location>
</feature>
<evidence type="ECO:0000313" key="6">
    <source>
        <dbReference type="Proteomes" id="UP001634394"/>
    </source>
</evidence>
<dbReference type="InterPro" id="IPR046906">
    <property type="entry name" value="Mab-21_HhH/H2TH-like"/>
</dbReference>
<dbReference type="PROSITE" id="PS50005">
    <property type="entry name" value="TPR"/>
    <property type="match status" value="1"/>
</dbReference>
<organism evidence="5 6">
    <name type="scientific">Sinanodonta woodiana</name>
    <name type="common">Chinese pond mussel</name>
    <name type="synonym">Anodonta woodiana</name>
    <dbReference type="NCBI Taxonomy" id="1069815"/>
    <lineage>
        <taxon>Eukaryota</taxon>
        <taxon>Metazoa</taxon>
        <taxon>Spiralia</taxon>
        <taxon>Lophotrochozoa</taxon>
        <taxon>Mollusca</taxon>
        <taxon>Bivalvia</taxon>
        <taxon>Autobranchia</taxon>
        <taxon>Heteroconchia</taxon>
        <taxon>Palaeoheterodonta</taxon>
        <taxon>Unionida</taxon>
        <taxon>Unionoidea</taxon>
        <taxon>Unionidae</taxon>
        <taxon>Unioninae</taxon>
        <taxon>Sinanodonta</taxon>
    </lineage>
</organism>
<reference evidence="5 6" key="1">
    <citation type="submission" date="2024-11" db="EMBL/GenBank/DDBJ databases">
        <title>Chromosome-level genome assembly of the freshwater bivalve Anodonta woodiana.</title>
        <authorList>
            <person name="Chen X."/>
        </authorList>
    </citation>
    <scope>NUCLEOTIDE SEQUENCE [LARGE SCALE GENOMIC DNA]</scope>
    <source>
        <strain evidence="5">MN2024</strain>
        <tissue evidence="5">Gills</tissue>
    </source>
</reference>
<dbReference type="EMBL" id="JBJQND010000014">
    <property type="protein sequence ID" value="KAL3855478.1"/>
    <property type="molecule type" value="Genomic_DNA"/>
</dbReference>
<dbReference type="InterPro" id="IPR019734">
    <property type="entry name" value="TPR_rpt"/>
</dbReference>
<evidence type="ECO:0000256" key="2">
    <source>
        <dbReference type="PROSITE-ProRule" id="PRU00339"/>
    </source>
</evidence>
<dbReference type="PANTHER" id="PTHR10656">
    <property type="entry name" value="CELL FATE DETERMINING PROTEIN MAB21-RELATED"/>
    <property type="match status" value="1"/>
</dbReference>
<dbReference type="InterPro" id="IPR046903">
    <property type="entry name" value="Mab-21-like_nuc_Trfase"/>
</dbReference>
<dbReference type="SMART" id="SM01265">
    <property type="entry name" value="Mab-21"/>
    <property type="match status" value="1"/>
</dbReference>
<dbReference type="SUPFAM" id="SSF48452">
    <property type="entry name" value="TPR-like"/>
    <property type="match status" value="1"/>
</dbReference>
<feature type="domain" description="Mab-21-like HhH/H2TH-like" evidence="4">
    <location>
        <begin position="268"/>
        <end position="354"/>
    </location>
</feature>
<comment type="caution">
    <text evidence="5">The sequence shown here is derived from an EMBL/GenBank/DDBJ whole genome shotgun (WGS) entry which is preliminary data.</text>
</comment>
<gene>
    <name evidence="5" type="ORF">ACJMK2_014689</name>
</gene>
<accession>A0ABD3V4I8</accession>
<evidence type="ECO:0000259" key="4">
    <source>
        <dbReference type="Pfam" id="PF20266"/>
    </source>
</evidence>
<keyword evidence="2" id="KW-0802">TPR repeat</keyword>
<comment type="similarity">
    <text evidence="1">Belongs to the mab-21 family.</text>
</comment>
<sequence length="723" mass="82983">MKRVKASDLAAISVIVSDALYVGGTNSYGTQLSKNKAIIAYELAQCPSHESSVFILGGSHAEGTTLDDSDSDGMRVVPNVTICTERKDAKHIEGHVLLMDSRKCRPGFIRLVPVDIKDDTSYFAGIVRNTEGLFQSNIDGGTYMSSQRFIDALVSSHKRKLQDMVHYRHGPCATSAQHLRDYNISNVESDVAYALRICTWPSEADEWTSRARHYSWPSPETINKIRQHDCHAVAVGDPTSEFSALEWRISFLLGERELVWSFNDTQIQCYYILKYLLKEYIDKQAPGQLSSYHMKTLMFWQCEESDSCIWNGLSLLSCVKKCLEKLRDYIERKELQHFFDRKRNLLFSKFENVEEKDRVVGQIEVLLDDIVSPVMQSITEKILVNAWNEAENLESFYDAADRIDLGRIKEEASRIKLYKTLYNTFVLLTRANPDLQFLIQGLDRCVLDRTLDRTFVESVEYFLSIQLGIHFSQHAQIIIDIHEKQNLLKKAQTLLERGSCMDSMSAILHLATFHFSNGNCNTTSSLIENMLKFFNVKKPYYAGVMSKPYAIQIDDIGYAKETIWTLSYTGELTQSVAYDVIVSSRHISVMPYAIQFECILLKDRLIDVCLYHPIIYAFYMLSMSKRLEGKYTESVKALQCLEKATHDFYAHVKGLQVPRHRALNLLGYCYFSIGEYARALHYYKRSLEDFSSPRNAAVYHLIIMAFVMLDNQIVYERKGNVGY</sequence>
<dbReference type="Pfam" id="PF03281">
    <property type="entry name" value="Mab-21"/>
    <property type="match status" value="1"/>
</dbReference>
<feature type="domain" description="Mab-21-like nucleotidyltransferase" evidence="3">
    <location>
        <begin position="186"/>
        <end position="258"/>
    </location>
</feature>
<dbReference type="AlphaFoldDB" id="A0ABD3V4I8"/>
<proteinExistence type="inferred from homology"/>
<name>A0ABD3V4I8_SINWO</name>
<evidence type="ECO:0000259" key="3">
    <source>
        <dbReference type="Pfam" id="PF03281"/>
    </source>
</evidence>
<dbReference type="InterPro" id="IPR024810">
    <property type="entry name" value="MAB21L/cGLR"/>
</dbReference>
<dbReference type="InterPro" id="IPR011990">
    <property type="entry name" value="TPR-like_helical_dom_sf"/>
</dbReference>
<dbReference type="Gene3D" id="1.10.1410.40">
    <property type="match status" value="1"/>
</dbReference>
<keyword evidence="6" id="KW-1185">Reference proteome</keyword>
<protein>
    <submittedName>
        <fullName evidence="5">Uncharacterized protein</fullName>
    </submittedName>
</protein>
<dbReference type="PANTHER" id="PTHR10656:SF69">
    <property type="entry name" value="MAB-21-LIKE HHH_H2TH-LIKE DOMAIN-CONTAINING PROTEIN"/>
    <property type="match status" value="1"/>
</dbReference>
<evidence type="ECO:0000256" key="1">
    <source>
        <dbReference type="ARBA" id="ARBA00008307"/>
    </source>
</evidence>